<dbReference type="InterPro" id="IPR001251">
    <property type="entry name" value="CRAL-TRIO_dom"/>
</dbReference>
<dbReference type="Proteomes" id="UP000708208">
    <property type="component" value="Unassembled WGS sequence"/>
</dbReference>
<feature type="chain" id="PRO_5035150236" description="CRAL-TRIO domain-containing protein" evidence="1">
    <location>
        <begin position="20"/>
        <end position="372"/>
    </location>
</feature>
<keyword evidence="1" id="KW-0732">Signal</keyword>
<sequence>MSFPIVLMIIVLSATLATSHNLTDSEALAYVAPVEIQESLPYYLSGYDEDGAPLWVFELGKWDVRKFVDLGGELFNAMDIYADQMFLTFRESGRNSTAKQFLAICDMDKFSIRQAGHFKTVQFLISKFVRLEQIVSVGALKQAWIINANFLWESVWQLGSPLLGALANSIDSGSSLTEEERNILDFEAPQELQEAFPYYLSGYDESGAPIWIFQLGSWDIRKYVEIGGETLKNVEKVGKQMFLRFRESSRNRSEVNDGERTGYISILDMDGYPFRQIAHVQTLKFTLHMIQELGETVKSHDLKFGYVLNANQVFMTLWDSSKHFVGELHGYIEIYGNNPSKWKAQLLKQIPQDQLPEKYGGNKEHKFVKVYG</sequence>
<feature type="signal peptide" evidence="1">
    <location>
        <begin position="1"/>
        <end position="19"/>
    </location>
</feature>
<comment type="caution">
    <text evidence="3">The sequence shown here is derived from an EMBL/GenBank/DDBJ whole genome shotgun (WGS) entry which is preliminary data.</text>
</comment>
<dbReference type="OrthoDB" id="1434354at2759"/>
<evidence type="ECO:0000313" key="3">
    <source>
        <dbReference type="EMBL" id="CAG7825792.1"/>
    </source>
</evidence>
<name>A0A8J2PE89_9HEXA</name>
<dbReference type="GO" id="GO:0005737">
    <property type="term" value="C:cytoplasm"/>
    <property type="evidence" value="ECO:0007669"/>
    <property type="project" value="TreeGrafter"/>
</dbReference>
<gene>
    <name evidence="3" type="ORF">AFUS01_LOCUS35881</name>
</gene>
<dbReference type="AlphaFoldDB" id="A0A8J2PE89"/>
<dbReference type="CDD" id="cd00170">
    <property type="entry name" value="SEC14"/>
    <property type="match status" value="2"/>
</dbReference>
<accession>A0A8J2PE89</accession>
<dbReference type="PANTHER" id="PTHR23324:SF83">
    <property type="entry name" value="SEC14-LIKE PROTEIN 2"/>
    <property type="match status" value="1"/>
</dbReference>
<dbReference type="PROSITE" id="PS50191">
    <property type="entry name" value="CRAL_TRIO"/>
    <property type="match status" value="2"/>
</dbReference>
<protein>
    <recommendedName>
        <fullName evidence="2">CRAL-TRIO domain-containing protein</fullName>
    </recommendedName>
</protein>
<dbReference type="InterPro" id="IPR051064">
    <property type="entry name" value="SEC14/CRAL-TRIO_domain"/>
</dbReference>
<keyword evidence="4" id="KW-1185">Reference proteome</keyword>
<reference evidence="3" key="1">
    <citation type="submission" date="2021-06" db="EMBL/GenBank/DDBJ databases">
        <authorList>
            <person name="Hodson N. C."/>
            <person name="Mongue J. A."/>
            <person name="Jaron S. K."/>
        </authorList>
    </citation>
    <scope>NUCLEOTIDE SEQUENCE</scope>
</reference>
<evidence type="ECO:0000259" key="2">
    <source>
        <dbReference type="PROSITE" id="PS50191"/>
    </source>
</evidence>
<proteinExistence type="predicted"/>
<dbReference type="EMBL" id="CAJVCH010537538">
    <property type="protein sequence ID" value="CAG7825792.1"/>
    <property type="molecule type" value="Genomic_DNA"/>
</dbReference>
<feature type="domain" description="CRAL-TRIO" evidence="2">
    <location>
        <begin position="188"/>
        <end position="367"/>
    </location>
</feature>
<organism evidence="3 4">
    <name type="scientific">Allacma fusca</name>
    <dbReference type="NCBI Taxonomy" id="39272"/>
    <lineage>
        <taxon>Eukaryota</taxon>
        <taxon>Metazoa</taxon>
        <taxon>Ecdysozoa</taxon>
        <taxon>Arthropoda</taxon>
        <taxon>Hexapoda</taxon>
        <taxon>Collembola</taxon>
        <taxon>Symphypleona</taxon>
        <taxon>Sminthuridae</taxon>
        <taxon>Allacma</taxon>
    </lineage>
</organism>
<dbReference type="SMART" id="SM00516">
    <property type="entry name" value="SEC14"/>
    <property type="match status" value="1"/>
</dbReference>
<feature type="domain" description="CRAL-TRIO" evidence="2">
    <location>
        <begin position="32"/>
        <end position="163"/>
    </location>
</feature>
<evidence type="ECO:0000313" key="4">
    <source>
        <dbReference type="Proteomes" id="UP000708208"/>
    </source>
</evidence>
<dbReference type="PANTHER" id="PTHR23324">
    <property type="entry name" value="SEC14 RELATED PROTEIN"/>
    <property type="match status" value="1"/>
</dbReference>
<dbReference type="Pfam" id="PF00650">
    <property type="entry name" value="CRAL_TRIO"/>
    <property type="match status" value="2"/>
</dbReference>
<evidence type="ECO:0000256" key="1">
    <source>
        <dbReference type="SAM" id="SignalP"/>
    </source>
</evidence>